<comment type="pathway">
    <text evidence="3 16">Protein modification; protein ubiquitination.</text>
</comment>
<reference evidence="20" key="1">
    <citation type="submission" date="2017-01" db="EMBL/GenBank/DDBJ databases">
        <title>Comparative genomics of anhydrobiosis in the tardigrade Hypsibius dujardini.</title>
        <authorList>
            <person name="Yoshida Y."/>
            <person name="Koutsovoulos G."/>
            <person name="Laetsch D."/>
            <person name="Stevens L."/>
            <person name="Kumar S."/>
            <person name="Horikawa D."/>
            <person name="Ishino K."/>
            <person name="Komine S."/>
            <person name="Tomita M."/>
            <person name="Blaxter M."/>
            <person name="Arakawa K."/>
        </authorList>
    </citation>
    <scope>NUCLEOTIDE SEQUENCE [LARGE SCALE GENOMIC DNA]</scope>
    <source>
        <strain evidence="20">Z151</strain>
    </source>
</reference>
<comment type="catalytic activity">
    <reaction evidence="1 16">
        <text>S-ubiquitinyl-[E2 ubiquitin-conjugating enzyme]-L-cysteine + [acceptor protein]-L-lysine = [E2 ubiquitin-conjugating enzyme]-L-cysteine + N(6)-ubiquitinyl-[acceptor protein]-L-lysine.</text>
        <dbReference type="EC" id="2.3.2.27"/>
    </reaction>
</comment>
<dbReference type="GO" id="GO:1990112">
    <property type="term" value="C:RQC complex"/>
    <property type="evidence" value="ECO:0007669"/>
    <property type="project" value="UniProtKB-UniRule"/>
</dbReference>
<gene>
    <name evidence="19" type="ORF">BV898_18286</name>
</gene>
<dbReference type="GO" id="GO:0043023">
    <property type="term" value="F:ribosomal large subunit binding"/>
    <property type="evidence" value="ECO:0007669"/>
    <property type="project" value="TreeGrafter"/>
</dbReference>
<evidence type="ECO:0000256" key="3">
    <source>
        <dbReference type="ARBA" id="ARBA00004906"/>
    </source>
</evidence>
<dbReference type="SUPFAM" id="SSF48371">
    <property type="entry name" value="ARM repeat"/>
    <property type="match status" value="1"/>
</dbReference>
<dbReference type="InterPro" id="IPR001841">
    <property type="entry name" value="Znf_RING"/>
</dbReference>
<name>A0A9X6NJH8_HYPEX</name>
<evidence type="ECO:0000256" key="12">
    <source>
        <dbReference type="ARBA" id="ARBA00022786"/>
    </source>
</evidence>
<evidence type="ECO:0000256" key="5">
    <source>
        <dbReference type="ARBA" id="ARBA00012483"/>
    </source>
</evidence>
<dbReference type="SUPFAM" id="SSF57850">
    <property type="entry name" value="RING/U-box"/>
    <property type="match status" value="1"/>
</dbReference>
<evidence type="ECO:0000256" key="17">
    <source>
        <dbReference type="SAM" id="MobiDB-lite"/>
    </source>
</evidence>
<evidence type="ECO:0000256" key="9">
    <source>
        <dbReference type="ARBA" id="ARBA00022723"/>
    </source>
</evidence>
<feature type="non-terminal residue" evidence="19">
    <location>
        <position position="1633"/>
    </location>
</feature>
<feature type="compositionally biased region" description="Polar residues" evidence="17">
    <location>
        <begin position="227"/>
        <end position="240"/>
    </location>
</feature>
<accession>A0A9X6NJH8</accession>
<comment type="subcellular location">
    <subcellularLocation>
        <location evidence="2">Cytoplasm</location>
        <location evidence="2">Cytosol</location>
    </subcellularLocation>
</comment>
<dbReference type="OrthoDB" id="6108at2759"/>
<dbReference type="InterPro" id="IPR054478">
    <property type="entry name" value="LTN1_UBC"/>
</dbReference>
<keyword evidence="13 16" id="KW-0862">Zinc</keyword>
<protein>
    <recommendedName>
        <fullName evidence="6 16">E3 ubiquitin-protein ligase listerin</fullName>
        <ecNumber evidence="5 16">2.3.2.27</ecNumber>
    </recommendedName>
    <alternativeName>
        <fullName evidence="14 16">RING-type E3 ubiquitin transferase listerin</fullName>
    </alternativeName>
</protein>
<dbReference type="PANTHER" id="PTHR12389:SF0">
    <property type="entry name" value="E3 UBIQUITIN-PROTEIN LIGASE LISTERIN"/>
    <property type="match status" value="1"/>
</dbReference>
<keyword evidence="11 15" id="KW-0863">Zinc-finger</keyword>
<evidence type="ECO:0000256" key="14">
    <source>
        <dbReference type="ARBA" id="ARBA00032366"/>
    </source>
</evidence>
<feature type="region of interest" description="Disordered" evidence="17">
    <location>
        <begin position="1"/>
        <end position="25"/>
    </location>
</feature>
<evidence type="ECO:0000256" key="11">
    <source>
        <dbReference type="ARBA" id="ARBA00022771"/>
    </source>
</evidence>
<dbReference type="InterPro" id="IPR039804">
    <property type="entry name" value="RING-CH-C4HC3_LTN1"/>
</dbReference>
<keyword evidence="8 16" id="KW-0808">Transferase</keyword>
<evidence type="ECO:0000256" key="8">
    <source>
        <dbReference type="ARBA" id="ARBA00022679"/>
    </source>
</evidence>
<keyword evidence="20" id="KW-1185">Reference proteome</keyword>
<sequence>MSKDMEMFVDSGGGSSGKIKAKQGRKVAPAMGSSGAARHLEEDLLKNAETIHSTTQALIDEGFLPARRLLDDGFLTDELVDCLTRMDKKDSATKMKALNDFLAIIAARESKDLVNARTFWARFFVSFVEDEDPRVRELAAKCQHQYVIALKKEILPILSRVIGPWWLAQYQMHSAAAIASRTGLHASFPDNKLSDVLRRFSTEILSLILRRIVPVHTKPSLHDRAVKQQNKAAKGSSATATVPPEAAVSSLSDDQQLRIAEALDAFAGFVTMTGLQALADSEAVVIGLLEKPDFWKIPKQPNPKLRQNFCKLLTALWEKTPDWMMPYTKEAFKVIMGSFHERDARTASSVWELLLLILDKSPKWHESMDQKKVLMPKLISLLKNGGFGAASSVYPSLLVLIDKLPDKSLEVYDTIISALIQGLSTEHLRTPDAQAICQALCDCMRYIVKRADRTSAEILVRSHLMPLVVNSLVGSGGPMKGVESLQKLLLIWLGHAAGGTETELALMVLSGLADKVTYAAPDAVSTVKVSLWIASLVDAARGIGKSDGDPRTLLEPMIKEHAVLQDLLYHILRLSFVLYKSSATPDEIDGATFLTFLRLIRSDTLYDRLKHFLEDVSTPSSPQLVILRHAPAGSESPLRLELFCILLCDCPVDEDAREMFTRTWASSTDHIALLRAIEAHRGSGVVDRFFTPSHTEDLVLYAETLIPSRNFHGMGHALSLLTKLGADMFAIGTRLFGKIPSEDLLFRLKFLKVLFTHGGTLSSNELAYRAVAVAVRIAGELDSFTDSVENEIVTLLCTLKPFMLTASLDWTENAIIDTVREIFIKFAGPGIIEDLKKVLSSLASADALEQLCSVLLDDIMSGVVPRRTDIMLLAVSQFEKPENLEFRHKYWDDEVERVIVGCCLVLELIPVERLLAATELFSDFHRCVLSGAAYLSLGDPTGFPVLFNHDQLHNIRFYRSKLNAFFTRPDVIHFMATTFGSSYLFHASPNAVVEAEYLITSQPVEDLTELQLAVAYSFLQNNPLGKSETENAEIGVTYKNQVRDRLEALSAFAQFPRTCSEIGETAWSKIEPMRLVPVLLAERVSDPEFSSAVLDVWGTVIIDWISCLQEASVLEENPKVVVLLQAAMEGVWRIIKQADQLRDAGMLWVELTEFSFPRILASLLDGLFRFAEADDEYLTERHPLTARLIATICILVQEFSRHAQGSLKPVWDTMFNLQVGLPQRLLVLNTTALKMIPALNQLFAPLLLHRVSHYQMVAADVLVYLIPTFPSSYAPHEFASDHFPGPGKLVQTKEQDAVVEPVKLLDPPAEFVSVLFDSSEIVEKMLQEVALGESFGGVVPETDSYTYLTGYLMVWRCLLAWINNETLEAKQAFAKHLEATGSFIALLDNLVRLLPLEVVQPGKTTSDNFSRSQRFSSSYLYGFVASLTDVEDWAHVVYTAALQEMPMVALSWYSRKQGPVVRQITAYTTKLVSPTVIAHELSASAEQARSVSFDNFKVSVRPTVLEITAEYRVEVWVAEIAIRIPKDYPLGSGVVIEWGRTKGNAMDAWDQWLRRLRGFLQKQNGSILDGILEWKKNVDKKFQGIESCAICLSIVDAKSAALPKERCRTCKNKFHSECLNRWFQQQVDPTCPL</sequence>
<dbReference type="InterPro" id="IPR011989">
    <property type="entry name" value="ARM-like"/>
</dbReference>
<comment type="function">
    <text evidence="16">E3 ubiquitin-protein ligase. Component of the ribosome quality control complex (RQC), a ribosome-associated complex that mediates ubiquitination and extraction of incompletely synthesized nascent chains for proteasomal degradation.</text>
</comment>
<organism evidence="19 20">
    <name type="scientific">Hypsibius exemplaris</name>
    <name type="common">Freshwater tardigrade</name>
    <dbReference type="NCBI Taxonomy" id="2072580"/>
    <lineage>
        <taxon>Eukaryota</taxon>
        <taxon>Metazoa</taxon>
        <taxon>Ecdysozoa</taxon>
        <taxon>Tardigrada</taxon>
        <taxon>Eutardigrada</taxon>
        <taxon>Parachela</taxon>
        <taxon>Hypsibioidea</taxon>
        <taxon>Hypsibiidae</taxon>
        <taxon>Hypsibius</taxon>
    </lineage>
</organism>
<evidence type="ECO:0000256" key="13">
    <source>
        <dbReference type="ARBA" id="ARBA00022833"/>
    </source>
</evidence>
<dbReference type="CDD" id="cd16491">
    <property type="entry name" value="RING-CH-C4HC3_LTN1"/>
    <property type="match status" value="1"/>
</dbReference>
<evidence type="ECO:0000256" key="6">
    <source>
        <dbReference type="ARBA" id="ARBA00017157"/>
    </source>
</evidence>
<evidence type="ECO:0000313" key="20">
    <source>
        <dbReference type="Proteomes" id="UP000192578"/>
    </source>
</evidence>
<evidence type="ECO:0000256" key="16">
    <source>
        <dbReference type="RuleBase" id="RU367090"/>
    </source>
</evidence>
<feature type="domain" description="RING-type" evidence="18">
    <location>
        <begin position="1588"/>
        <end position="1633"/>
    </location>
</feature>
<dbReference type="GO" id="GO:1990116">
    <property type="term" value="P:ribosome-associated ubiquitin-dependent protein catabolic process"/>
    <property type="evidence" value="ECO:0007669"/>
    <property type="project" value="UniProtKB-UniRule"/>
</dbReference>
<dbReference type="PROSITE" id="PS50089">
    <property type="entry name" value="ZF_RING_2"/>
    <property type="match status" value="1"/>
</dbReference>
<comment type="similarity">
    <text evidence="4 16">Belongs to the LTN1 family.</text>
</comment>
<evidence type="ECO:0000256" key="2">
    <source>
        <dbReference type="ARBA" id="ARBA00004514"/>
    </source>
</evidence>
<keyword evidence="12 16" id="KW-0833">Ubl conjugation pathway</keyword>
<dbReference type="Proteomes" id="UP000192578">
    <property type="component" value="Unassembled WGS sequence"/>
</dbReference>
<dbReference type="GO" id="GO:0061630">
    <property type="term" value="F:ubiquitin protein ligase activity"/>
    <property type="evidence" value="ECO:0007669"/>
    <property type="project" value="UniProtKB-UniRule"/>
</dbReference>
<evidence type="ECO:0000256" key="4">
    <source>
        <dbReference type="ARBA" id="ARBA00007997"/>
    </source>
</evidence>
<evidence type="ECO:0000256" key="1">
    <source>
        <dbReference type="ARBA" id="ARBA00000900"/>
    </source>
</evidence>
<evidence type="ECO:0000256" key="10">
    <source>
        <dbReference type="ARBA" id="ARBA00022737"/>
    </source>
</evidence>
<evidence type="ECO:0000256" key="7">
    <source>
        <dbReference type="ARBA" id="ARBA00022490"/>
    </source>
</evidence>
<keyword evidence="7" id="KW-0963">Cytoplasm</keyword>
<dbReference type="GO" id="GO:0072344">
    <property type="term" value="P:rescue of stalled ribosome"/>
    <property type="evidence" value="ECO:0007669"/>
    <property type="project" value="UniProtKB-UniRule"/>
</dbReference>
<dbReference type="Gene3D" id="1.25.10.10">
    <property type="entry name" value="Leucine-rich Repeat Variant"/>
    <property type="match status" value="1"/>
</dbReference>
<dbReference type="Pfam" id="PF22958">
    <property type="entry name" value="Ltn1_1st"/>
    <property type="match status" value="1"/>
</dbReference>
<dbReference type="Pfam" id="PF22999">
    <property type="entry name" value="LTN1_E3_ligase_6th"/>
    <property type="match status" value="1"/>
</dbReference>
<dbReference type="InterPro" id="IPR039795">
    <property type="entry name" value="LTN1/Rkr1"/>
</dbReference>
<dbReference type="FunFam" id="3.30.40.10:FF:000038">
    <property type="entry name" value="E3 ubiquitin-protein ligase listerin"/>
    <property type="match status" value="1"/>
</dbReference>
<dbReference type="Gene3D" id="3.30.40.10">
    <property type="entry name" value="Zinc/RING finger domain, C3HC4 (zinc finger)"/>
    <property type="match status" value="1"/>
</dbReference>
<proteinExistence type="inferred from homology"/>
<comment type="caution">
    <text evidence="19">The sequence shown here is derived from an EMBL/GenBank/DDBJ whole genome shotgun (WGS) entry which is preliminary data.</text>
</comment>
<evidence type="ECO:0000259" key="18">
    <source>
        <dbReference type="PROSITE" id="PS50089"/>
    </source>
</evidence>
<dbReference type="PANTHER" id="PTHR12389">
    <property type="entry name" value="ZINC FINGER PROTEIN 294"/>
    <property type="match status" value="1"/>
</dbReference>
<comment type="subunit">
    <text evidence="16">Component of the ribosome quality control complex (RQC).</text>
</comment>
<evidence type="ECO:0000313" key="19">
    <source>
        <dbReference type="EMBL" id="OWA53866.1"/>
    </source>
</evidence>
<dbReference type="InterPro" id="IPR054477">
    <property type="entry name" value="LTN1_E3_ligase_6th"/>
</dbReference>
<dbReference type="GO" id="GO:0005829">
    <property type="term" value="C:cytosol"/>
    <property type="evidence" value="ECO:0007669"/>
    <property type="project" value="UniProtKB-SubCell"/>
</dbReference>
<dbReference type="InterPro" id="IPR016024">
    <property type="entry name" value="ARM-type_fold"/>
</dbReference>
<dbReference type="GO" id="GO:0008270">
    <property type="term" value="F:zinc ion binding"/>
    <property type="evidence" value="ECO:0007669"/>
    <property type="project" value="UniProtKB-KW"/>
</dbReference>
<dbReference type="InterPro" id="IPR013083">
    <property type="entry name" value="Znf_RING/FYVE/PHD"/>
</dbReference>
<dbReference type="Pfam" id="PF23009">
    <property type="entry name" value="UBC_like"/>
    <property type="match status" value="1"/>
</dbReference>
<evidence type="ECO:0000256" key="15">
    <source>
        <dbReference type="PROSITE-ProRule" id="PRU00175"/>
    </source>
</evidence>
<keyword evidence="10" id="KW-0677">Repeat</keyword>
<dbReference type="EC" id="2.3.2.27" evidence="5 16"/>
<keyword evidence="9 16" id="KW-0479">Metal-binding</keyword>
<feature type="region of interest" description="Disordered" evidence="17">
    <location>
        <begin position="226"/>
        <end position="247"/>
    </location>
</feature>
<dbReference type="EMBL" id="MTYJ01000352">
    <property type="protein sequence ID" value="OWA53866.1"/>
    <property type="molecule type" value="Genomic_DNA"/>
</dbReference>
<dbReference type="InterPro" id="IPR054476">
    <property type="entry name" value="Ltn1_N"/>
</dbReference>